<proteinExistence type="predicted"/>
<dbReference type="Gene3D" id="3.40.50.1440">
    <property type="entry name" value="Tubulin/FtsZ, GTPase domain"/>
    <property type="match status" value="1"/>
</dbReference>
<reference evidence="2" key="1">
    <citation type="submission" date="2015-12" db="EMBL/GenBank/DDBJ databases">
        <title>Complete genome sequences of two moderately thermophilic Paenibacillus species.</title>
        <authorList>
            <person name="Butler R.III."/>
            <person name="Wang J."/>
            <person name="Stark B.C."/>
            <person name="Pombert J.-F."/>
        </authorList>
    </citation>
    <scope>NUCLEOTIDE SEQUENCE [LARGE SCALE GENOMIC DNA]</scope>
    <source>
        <strain evidence="2">32O-Y</strain>
    </source>
</reference>
<dbReference type="SUPFAM" id="SSF52490">
    <property type="entry name" value="Tubulin nucleotide-binding domain-like"/>
    <property type="match status" value="1"/>
</dbReference>
<dbReference type="RefSeq" id="WP_054817643.1">
    <property type="nucleotide sequence ID" value="NZ_BJCS01000008.1"/>
</dbReference>
<dbReference type="Pfam" id="PF13809">
    <property type="entry name" value="Tubulin_2"/>
    <property type="match status" value="1"/>
</dbReference>
<dbReference type="PATRIC" id="fig|162209.4.peg.151"/>
<dbReference type="KEGG" id="pnp:IJ22_01500"/>
<dbReference type="InterPro" id="IPR036525">
    <property type="entry name" value="Tubulin/FtsZ_GTPase_sf"/>
</dbReference>
<dbReference type="EMBL" id="CP013652">
    <property type="protein sequence ID" value="ALS20542.1"/>
    <property type="molecule type" value="Genomic_DNA"/>
</dbReference>
<reference evidence="1 2" key="2">
    <citation type="journal article" date="2016" name="Genome Announc.">
        <title>Complete Genome Sequences of Two Interactive Moderate Thermophiles, Paenibacillus napthalenovorans 32O-Y and Paenibacillus sp. 32O-W.</title>
        <authorList>
            <person name="Butler R.R.III."/>
            <person name="Wang J."/>
            <person name="Stark B.C."/>
            <person name="Pombert J.F."/>
        </authorList>
    </citation>
    <scope>NUCLEOTIDE SEQUENCE [LARGE SCALE GENOMIC DNA]</scope>
    <source>
        <strain evidence="1 2">32O-Y</strain>
    </source>
</reference>
<protein>
    <submittedName>
        <fullName evidence="1">Tubulin-like protein</fullName>
    </submittedName>
</protein>
<dbReference type="InterPro" id="IPR025904">
    <property type="entry name" value="Tubulin-like"/>
</dbReference>
<keyword evidence="2" id="KW-1185">Reference proteome</keyword>
<organism evidence="1 2">
    <name type="scientific">Paenibacillus naphthalenovorans</name>
    <dbReference type="NCBI Taxonomy" id="162209"/>
    <lineage>
        <taxon>Bacteria</taxon>
        <taxon>Bacillati</taxon>
        <taxon>Bacillota</taxon>
        <taxon>Bacilli</taxon>
        <taxon>Bacillales</taxon>
        <taxon>Paenibacillaceae</taxon>
        <taxon>Paenibacillus</taxon>
    </lineage>
</organism>
<evidence type="ECO:0000313" key="1">
    <source>
        <dbReference type="EMBL" id="ALS20542.1"/>
    </source>
</evidence>
<dbReference type="STRING" id="162209.IJ22_01500"/>
<name>A0A0U2W1Z2_9BACL</name>
<evidence type="ECO:0000313" key="2">
    <source>
        <dbReference type="Proteomes" id="UP000061660"/>
    </source>
</evidence>
<gene>
    <name evidence="1" type="ORF">IJ22_01500</name>
</gene>
<dbReference type="AlphaFoldDB" id="A0A0U2W1Z2"/>
<accession>A0A0U2W1Z2</accession>
<dbReference type="OrthoDB" id="580983at2"/>
<dbReference type="Proteomes" id="UP000061660">
    <property type="component" value="Chromosome"/>
</dbReference>
<sequence>MEKRQISQVEKRRFDALKRGFHRIAKEDSTPVAVHVIGLGKAGADVIGEMLHDGVDDLLEDSRVRFTALAVDTSDENLAPIRELAGKLPQDQVQVRTCALQVPSRDELFAMLRRYREYLKLEYPRYYWNPNYEPWLPADIEMPKPGEHVPRALAKAIYGHGYYNESRPLLEELNLFAQSVEAADSKSVVCVVFGLGGGTGSGIVVDLARHLSNVRFGRRSLVLGVGIAPCEGDPEEVRGSQLFPALNELDCMLDQDKNEGVIQVWGDLYRNPFTAGFIMVPQQPAWESTGNLQATHQRVDREIASFLTRNKGTDLWETLRLLNWIGAPPTQHAAARTQYGERWIHVLGYGDPEKGVSASQLGLKDSYKADFLEMRVAAPEGANLDSELAAVAGKLNEVFAPVNPPEMVRSKSKGGTFVQYVLPRVRKTDLQVFHAARKDYDQLSWTDKLMVHSWLLDLGVLLCEPALRFEGMAGECLWGCACWIVVPYEAIRGEELPQAIL</sequence>